<dbReference type="RefSeq" id="WP_071389558.1">
    <property type="nucleotide sequence ID" value="NZ_MLQS01000015.1"/>
</dbReference>
<evidence type="ECO:0000256" key="1">
    <source>
        <dbReference type="SAM" id="Phobius"/>
    </source>
</evidence>
<sequence>MKYLPYFLSILGFFLTIILYALLGRYINIDWFILSYYGNASADGARFTAEIAWFPLLLAILAGYYGWKLGKRKRS</sequence>
<keyword evidence="1" id="KW-0812">Transmembrane</keyword>
<feature type="transmembrane region" description="Helical" evidence="1">
    <location>
        <begin position="7"/>
        <end position="27"/>
    </location>
</feature>
<dbReference type="EMBL" id="MLQS01000015">
    <property type="protein sequence ID" value="OIJ20118.1"/>
    <property type="molecule type" value="Genomic_DNA"/>
</dbReference>
<reference evidence="2 3" key="1">
    <citation type="submission" date="2016-10" db="EMBL/GenBank/DDBJ databases">
        <title>Draft genome sequences of four alkaliphilic bacteria belonging to the Anaerobacillus genus.</title>
        <authorList>
            <person name="Bassil N.M."/>
            <person name="Lloyd J.R."/>
        </authorList>
    </citation>
    <scope>NUCLEOTIDE SEQUENCE [LARGE SCALE GENOMIC DNA]</scope>
    <source>
        <strain evidence="2 3">DSM 22531</strain>
    </source>
</reference>
<evidence type="ECO:0000313" key="2">
    <source>
        <dbReference type="EMBL" id="OIJ20118.1"/>
    </source>
</evidence>
<dbReference type="AlphaFoldDB" id="A0A1S2M5T6"/>
<name>A0A1S2M5T6_9BACI</name>
<gene>
    <name evidence="2" type="ORF">BKP45_10035</name>
</gene>
<organism evidence="2 3">
    <name type="scientific">Anaerobacillus alkalidiazotrophicus</name>
    <dbReference type="NCBI Taxonomy" id="472963"/>
    <lineage>
        <taxon>Bacteria</taxon>
        <taxon>Bacillati</taxon>
        <taxon>Bacillota</taxon>
        <taxon>Bacilli</taxon>
        <taxon>Bacillales</taxon>
        <taxon>Bacillaceae</taxon>
        <taxon>Anaerobacillus</taxon>
    </lineage>
</organism>
<accession>A0A1S2M5T6</accession>
<comment type="caution">
    <text evidence="2">The sequence shown here is derived from an EMBL/GenBank/DDBJ whole genome shotgun (WGS) entry which is preliminary data.</text>
</comment>
<evidence type="ECO:0000313" key="3">
    <source>
        <dbReference type="Proteomes" id="UP000180057"/>
    </source>
</evidence>
<proteinExistence type="predicted"/>
<keyword evidence="1" id="KW-0472">Membrane</keyword>
<feature type="transmembrane region" description="Helical" evidence="1">
    <location>
        <begin position="47"/>
        <end position="67"/>
    </location>
</feature>
<dbReference type="OrthoDB" id="2887201at2"/>
<dbReference type="Proteomes" id="UP000180057">
    <property type="component" value="Unassembled WGS sequence"/>
</dbReference>
<keyword evidence="3" id="KW-1185">Reference proteome</keyword>
<protein>
    <submittedName>
        <fullName evidence="2">Uncharacterized protein</fullName>
    </submittedName>
</protein>
<keyword evidence="1" id="KW-1133">Transmembrane helix</keyword>